<dbReference type="SUPFAM" id="SSF56801">
    <property type="entry name" value="Acetyl-CoA synthetase-like"/>
    <property type="match status" value="1"/>
</dbReference>
<gene>
    <name evidence="2" type="ORF">GCM10023314_13500</name>
</gene>
<dbReference type="InterPro" id="IPR053158">
    <property type="entry name" value="CapK_Type1_Caps_Biosynth"/>
</dbReference>
<keyword evidence="1" id="KW-0812">Transmembrane</keyword>
<evidence type="ECO:0000256" key="1">
    <source>
        <dbReference type="SAM" id="Phobius"/>
    </source>
</evidence>
<evidence type="ECO:0000313" key="3">
    <source>
        <dbReference type="Proteomes" id="UP001501302"/>
    </source>
</evidence>
<dbReference type="Gene3D" id="3.40.50.12780">
    <property type="entry name" value="N-terminal domain of ligase-like"/>
    <property type="match status" value="1"/>
</dbReference>
<dbReference type="GO" id="GO:0016874">
    <property type="term" value="F:ligase activity"/>
    <property type="evidence" value="ECO:0007669"/>
    <property type="project" value="UniProtKB-KW"/>
</dbReference>
<reference evidence="3" key="1">
    <citation type="journal article" date="2019" name="Int. J. Syst. Evol. Microbiol.">
        <title>The Global Catalogue of Microorganisms (GCM) 10K type strain sequencing project: providing services to taxonomists for standard genome sequencing and annotation.</title>
        <authorList>
            <consortium name="The Broad Institute Genomics Platform"/>
            <consortium name="The Broad Institute Genome Sequencing Center for Infectious Disease"/>
            <person name="Wu L."/>
            <person name="Ma J."/>
        </authorList>
    </citation>
    <scope>NUCLEOTIDE SEQUENCE [LARGE SCALE GENOMIC DNA]</scope>
    <source>
        <strain evidence="3">JCM 18285</strain>
    </source>
</reference>
<dbReference type="InterPro" id="IPR042099">
    <property type="entry name" value="ANL_N_sf"/>
</dbReference>
<evidence type="ECO:0000313" key="2">
    <source>
        <dbReference type="EMBL" id="GAA4941808.1"/>
    </source>
</evidence>
<dbReference type="PANTHER" id="PTHR36932">
    <property type="entry name" value="CAPSULAR POLYSACCHARIDE BIOSYNTHESIS PROTEIN"/>
    <property type="match status" value="1"/>
</dbReference>
<accession>A0ABP9GGJ4</accession>
<name>A0ABP9GGJ4_9FLAO</name>
<dbReference type="PANTHER" id="PTHR36932:SF1">
    <property type="entry name" value="CAPSULAR POLYSACCHARIDE BIOSYNTHESIS PROTEIN"/>
    <property type="match status" value="1"/>
</dbReference>
<sequence length="464" mass="54033">MRKNKTNATNTRIFFIYFTKYIFFDLNLFNLSLQLKGFPIRKAERVLKTIQNKNDHAFDVYVEHKKQDIISYHLKHNSFYKTFGKSINPLDWNTIPVMTKKDLQQPLDTLMSDGFTKKNVYVDKTSGASGQPFIFTKDKFCHALTWAIIKNRFGWFNIDFNTTKQARFYGIPLDKKGFYIEKLKDFVSRRTRFNVFDLSDKAFENWLSVFKTKELEYMNGYTSPMVQFAKYLKRKNIVLSMECPALKVCITTSEMLFENDKQLLKTQFGVPVVNEYGASELDLIAFEKPNGKWLVNSETLFVEVLDDNNTVLPYGEEGRLVITSLYNKSQPFIRYDIGDIGILSKESTVKEPILEKLAGRTNDMAILPSGKKAAGLTFYYITKSIIEDDGNVKEFVIEQTKLDTFKIIYVSSKNLSEEKMQHITIEMEKYLEKGLNINFERHDKLVRSKSGKLKQFLSYLNQNT</sequence>
<organism evidence="2 3">
    <name type="scientific">Algibacter agarivorans</name>
    <dbReference type="NCBI Taxonomy" id="1109741"/>
    <lineage>
        <taxon>Bacteria</taxon>
        <taxon>Pseudomonadati</taxon>
        <taxon>Bacteroidota</taxon>
        <taxon>Flavobacteriia</taxon>
        <taxon>Flavobacteriales</taxon>
        <taxon>Flavobacteriaceae</taxon>
        <taxon>Algibacter</taxon>
    </lineage>
</organism>
<keyword evidence="2" id="KW-0436">Ligase</keyword>
<feature type="transmembrane region" description="Helical" evidence="1">
    <location>
        <begin position="12"/>
        <end position="33"/>
    </location>
</feature>
<protein>
    <submittedName>
        <fullName evidence="2">Phenylacetate--CoA ligase family protein</fullName>
    </submittedName>
</protein>
<proteinExistence type="predicted"/>
<keyword evidence="1" id="KW-0472">Membrane</keyword>
<dbReference type="EMBL" id="BAABJJ010000014">
    <property type="protein sequence ID" value="GAA4941808.1"/>
    <property type="molecule type" value="Genomic_DNA"/>
</dbReference>
<keyword evidence="3" id="KW-1185">Reference proteome</keyword>
<comment type="caution">
    <text evidence="2">The sequence shown here is derived from an EMBL/GenBank/DDBJ whole genome shotgun (WGS) entry which is preliminary data.</text>
</comment>
<keyword evidence="1" id="KW-1133">Transmembrane helix</keyword>
<dbReference type="Proteomes" id="UP001501302">
    <property type="component" value="Unassembled WGS sequence"/>
</dbReference>